<evidence type="ECO:0000256" key="8">
    <source>
        <dbReference type="ARBA" id="ARBA00023180"/>
    </source>
</evidence>
<proteinExistence type="inferred from homology"/>
<dbReference type="PRINTS" id="PR00171">
    <property type="entry name" value="SUGRTRNSPORT"/>
</dbReference>
<feature type="transmembrane region" description="Helical" evidence="11">
    <location>
        <begin position="435"/>
        <end position="455"/>
    </location>
</feature>
<feature type="transmembrane region" description="Helical" evidence="11">
    <location>
        <begin position="196"/>
        <end position="216"/>
    </location>
</feature>
<keyword evidence="5" id="KW-0672">Quinate metabolism</keyword>
<dbReference type="FunFam" id="1.20.1250.20:FF:000026">
    <property type="entry name" value="MFS quinate transporter QutD"/>
    <property type="match status" value="1"/>
</dbReference>
<evidence type="ECO:0000256" key="10">
    <source>
        <dbReference type="RuleBase" id="RU003346"/>
    </source>
</evidence>
<dbReference type="SUPFAM" id="SSF103473">
    <property type="entry name" value="MFS general substrate transporter"/>
    <property type="match status" value="1"/>
</dbReference>
<comment type="subcellular location">
    <subcellularLocation>
        <location evidence="1">Membrane</location>
        <topology evidence="1">Multi-pass membrane protein</topology>
    </subcellularLocation>
</comment>
<dbReference type="Proteomes" id="UP000233524">
    <property type="component" value="Unassembled WGS sequence"/>
</dbReference>
<dbReference type="Gene3D" id="1.20.1250.20">
    <property type="entry name" value="MFS general substrate transporter like domains"/>
    <property type="match status" value="1"/>
</dbReference>
<evidence type="ECO:0000256" key="6">
    <source>
        <dbReference type="ARBA" id="ARBA00022989"/>
    </source>
</evidence>
<dbReference type="InterPro" id="IPR036259">
    <property type="entry name" value="MFS_trans_sf"/>
</dbReference>
<dbReference type="NCBIfam" id="TIGR00879">
    <property type="entry name" value="SP"/>
    <property type="match status" value="1"/>
</dbReference>
<dbReference type="OrthoDB" id="508119at2759"/>
<keyword evidence="8" id="KW-0325">Glycoprotein</keyword>
<sequence>MPNIFKRPKDDSANPAPAAVYNWRIYALAFSAAMGSAMFGYDSAFIGGTMSLPSFKSRFGLDTSTGNELAALKANIVSTFQAGCFFGVLMCYYLVEKFGRRWVLIGCGALFNIGAIIQLVSDGKVGLIYAGRVLTGLAVGSSSMIIPVYISECGPPAIRGRLIGIFEIALQFSQIVGFWVNYGVNIHISGTSDAQWHIPFGLQLAPGTLLVVLMFFQPESPRWLINAGRPEQARKVLNRLRMLPADDAYINWEINNVMHQIEEENRSGRGSKSLVSKLREMFQPSNRIRIGLGIMLMFIQNMSGINALNYYSPSIFQSIGFSGTSVGLLATGIFGIVKAMSTMLYMIWGVDSLGRRQSLLIGSAGASVALFYLGAYAKLSGSFEAGAINAGEKSAGAYVAIVMVYIFAVFYAISWNGIPWIFCAEIFPTAIRSTCLVLTTCAQWLGQFVIVYSTPYMMTNITYGTFFLFASSVVFGIIFTFFLVPETKGIALEDMDILFTRNGMPWTWRKQLNEVIDERRAAGDPNLFVSDEKEQVVQRE</sequence>
<evidence type="ECO:0000313" key="14">
    <source>
        <dbReference type="Proteomes" id="UP000233524"/>
    </source>
</evidence>
<dbReference type="InParanoid" id="A0A2N3NER1"/>
<dbReference type="Pfam" id="PF00083">
    <property type="entry name" value="Sugar_tr"/>
    <property type="match status" value="1"/>
</dbReference>
<keyword evidence="7 11" id="KW-0472">Membrane</keyword>
<evidence type="ECO:0000256" key="9">
    <source>
        <dbReference type="ARBA" id="ARBA00043213"/>
    </source>
</evidence>
<dbReference type="AlphaFoldDB" id="A0A2N3NER1"/>
<feature type="transmembrane region" description="Helical" evidence="11">
    <location>
        <begin position="162"/>
        <end position="184"/>
    </location>
</feature>
<evidence type="ECO:0000259" key="12">
    <source>
        <dbReference type="PROSITE" id="PS50850"/>
    </source>
</evidence>
<dbReference type="InterPro" id="IPR020846">
    <property type="entry name" value="MFS_dom"/>
</dbReference>
<dbReference type="GO" id="GO:0005351">
    <property type="term" value="F:carbohydrate:proton symporter activity"/>
    <property type="evidence" value="ECO:0007669"/>
    <property type="project" value="TreeGrafter"/>
</dbReference>
<feature type="domain" description="Major facilitator superfamily (MFS) profile" evidence="12">
    <location>
        <begin position="28"/>
        <end position="488"/>
    </location>
</feature>
<comment type="similarity">
    <text evidence="2 10">Belongs to the major facilitator superfamily. Sugar transporter (TC 2.A.1.1) family.</text>
</comment>
<dbReference type="EMBL" id="NLAX01000008">
    <property type="protein sequence ID" value="PKS10915.1"/>
    <property type="molecule type" value="Genomic_DNA"/>
</dbReference>
<gene>
    <name evidence="13" type="ORF">jhhlp_002673</name>
</gene>
<dbReference type="PROSITE" id="PS00217">
    <property type="entry name" value="SUGAR_TRANSPORT_2"/>
    <property type="match status" value="1"/>
</dbReference>
<dbReference type="VEuPathDB" id="FungiDB:jhhlp_002673"/>
<feature type="transmembrane region" description="Helical" evidence="11">
    <location>
        <begin position="102"/>
        <end position="121"/>
    </location>
</feature>
<evidence type="ECO:0000256" key="4">
    <source>
        <dbReference type="ARBA" id="ARBA00022692"/>
    </source>
</evidence>
<evidence type="ECO:0000256" key="5">
    <source>
        <dbReference type="ARBA" id="ARBA00022911"/>
    </source>
</evidence>
<organism evidence="13 14">
    <name type="scientific">Lomentospora prolificans</name>
    <dbReference type="NCBI Taxonomy" id="41688"/>
    <lineage>
        <taxon>Eukaryota</taxon>
        <taxon>Fungi</taxon>
        <taxon>Dikarya</taxon>
        <taxon>Ascomycota</taxon>
        <taxon>Pezizomycotina</taxon>
        <taxon>Sordariomycetes</taxon>
        <taxon>Hypocreomycetidae</taxon>
        <taxon>Microascales</taxon>
        <taxon>Microascaceae</taxon>
        <taxon>Lomentospora</taxon>
    </lineage>
</organism>
<dbReference type="PROSITE" id="PS50850">
    <property type="entry name" value="MFS"/>
    <property type="match status" value="1"/>
</dbReference>
<keyword evidence="14" id="KW-1185">Reference proteome</keyword>
<protein>
    <recommendedName>
        <fullName evidence="9">Quinate transporter</fullName>
    </recommendedName>
</protein>
<evidence type="ECO:0000256" key="2">
    <source>
        <dbReference type="ARBA" id="ARBA00010992"/>
    </source>
</evidence>
<dbReference type="InterPro" id="IPR005829">
    <property type="entry name" value="Sugar_transporter_CS"/>
</dbReference>
<accession>A0A2N3NER1</accession>
<comment type="caution">
    <text evidence="13">The sequence shown here is derived from an EMBL/GenBank/DDBJ whole genome shotgun (WGS) entry which is preliminary data.</text>
</comment>
<dbReference type="InterPro" id="IPR003663">
    <property type="entry name" value="Sugar/inositol_transpt"/>
</dbReference>
<evidence type="ECO:0000256" key="1">
    <source>
        <dbReference type="ARBA" id="ARBA00004141"/>
    </source>
</evidence>
<feature type="transmembrane region" description="Helical" evidence="11">
    <location>
        <begin position="76"/>
        <end position="95"/>
    </location>
</feature>
<dbReference type="PANTHER" id="PTHR48022:SF34">
    <property type="entry name" value="MAJOR FACILITATOR SUPERFAMILY (MFS) PROFILE DOMAIN-CONTAINING PROTEIN-RELATED"/>
    <property type="match status" value="1"/>
</dbReference>
<dbReference type="GO" id="GO:0016020">
    <property type="term" value="C:membrane"/>
    <property type="evidence" value="ECO:0007669"/>
    <property type="project" value="UniProtKB-SubCell"/>
</dbReference>
<evidence type="ECO:0000256" key="11">
    <source>
        <dbReference type="SAM" id="Phobius"/>
    </source>
</evidence>
<dbReference type="InterPro" id="IPR005828">
    <property type="entry name" value="MFS_sugar_transport-like"/>
</dbReference>
<reference evidence="13 14" key="1">
    <citation type="journal article" date="2017" name="G3 (Bethesda)">
        <title>First Draft Genome Sequence of the Pathogenic Fungus Lomentospora prolificans (Formerly Scedosporium prolificans).</title>
        <authorList>
            <person name="Luo R."/>
            <person name="Zimin A."/>
            <person name="Workman R."/>
            <person name="Fan Y."/>
            <person name="Pertea G."/>
            <person name="Grossman N."/>
            <person name="Wear M.P."/>
            <person name="Jia B."/>
            <person name="Miller H."/>
            <person name="Casadevall A."/>
            <person name="Timp W."/>
            <person name="Zhang S.X."/>
            <person name="Salzberg S.L."/>
        </authorList>
    </citation>
    <scope>NUCLEOTIDE SEQUENCE [LARGE SCALE GENOMIC DNA]</scope>
    <source>
        <strain evidence="13 14">JHH-5317</strain>
    </source>
</reference>
<feature type="transmembrane region" description="Helical" evidence="11">
    <location>
        <begin position="397"/>
        <end position="423"/>
    </location>
</feature>
<feature type="transmembrane region" description="Helical" evidence="11">
    <location>
        <begin position="21"/>
        <end position="41"/>
    </location>
</feature>
<keyword evidence="3 10" id="KW-0813">Transport</keyword>
<dbReference type="InterPro" id="IPR050360">
    <property type="entry name" value="MFS_Sugar_Transporters"/>
</dbReference>
<evidence type="ECO:0000313" key="13">
    <source>
        <dbReference type="EMBL" id="PKS10915.1"/>
    </source>
</evidence>
<feature type="transmembrane region" description="Helical" evidence="11">
    <location>
        <begin position="314"/>
        <end position="337"/>
    </location>
</feature>
<keyword evidence="6 11" id="KW-1133">Transmembrane helix</keyword>
<name>A0A2N3NER1_9PEZI</name>
<feature type="transmembrane region" description="Helical" evidence="11">
    <location>
        <begin position="127"/>
        <end position="150"/>
    </location>
</feature>
<dbReference type="PANTHER" id="PTHR48022">
    <property type="entry name" value="PLASTIDIC GLUCOSE TRANSPORTER 4"/>
    <property type="match status" value="1"/>
</dbReference>
<dbReference type="PROSITE" id="PS00216">
    <property type="entry name" value="SUGAR_TRANSPORT_1"/>
    <property type="match status" value="1"/>
</dbReference>
<feature type="transmembrane region" description="Helical" evidence="11">
    <location>
        <begin position="461"/>
        <end position="484"/>
    </location>
</feature>
<feature type="transmembrane region" description="Helical" evidence="11">
    <location>
        <begin position="288"/>
        <end position="308"/>
    </location>
</feature>
<keyword evidence="4 11" id="KW-0812">Transmembrane</keyword>
<evidence type="ECO:0000256" key="7">
    <source>
        <dbReference type="ARBA" id="ARBA00023136"/>
    </source>
</evidence>
<feature type="transmembrane region" description="Helical" evidence="11">
    <location>
        <begin position="358"/>
        <end position="377"/>
    </location>
</feature>
<evidence type="ECO:0000256" key="3">
    <source>
        <dbReference type="ARBA" id="ARBA00022448"/>
    </source>
</evidence>